<feature type="region of interest" description="Disordered" evidence="1">
    <location>
        <begin position="1"/>
        <end position="20"/>
    </location>
</feature>
<keyword evidence="2" id="KW-1133">Transmembrane helix</keyword>
<organism evidence="3 4">
    <name type="scientific">Duganella sacchari</name>
    <dbReference type="NCBI Taxonomy" id="551987"/>
    <lineage>
        <taxon>Bacteria</taxon>
        <taxon>Pseudomonadati</taxon>
        <taxon>Pseudomonadota</taxon>
        <taxon>Betaproteobacteria</taxon>
        <taxon>Burkholderiales</taxon>
        <taxon>Oxalobacteraceae</taxon>
        <taxon>Telluria group</taxon>
        <taxon>Duganella</taxon>
    </lineage>
</organism>
<dbReference type="STRING" id="551987.SAMN05192549_12027"/>
<name>A0A1M7RCS3_9BURK</name>
<dbReference type="Proteomes" id="UP000184339">
    <property type="component" value="Unassembled WGS sequence"/>
</dbReference>
<gene>
    <name evidence="3" type="ORF">SAMN05192549_12027</name>
</gene>
<keyword evidence="4" id="KW-1185">Reference proteome</keyword>
<sequence length="324" mass="35659">MSDILEPSPPVLPTEPPPVKKKSRWGRYVLYALATLGVLAILLVVAAFYKANKGPVLVKIDETASIDESMTRNYGKYSPEKKGWVYVDENNQPFLVRVIQQARIEAVGASDELYFAVSGTGLGASQSSFYGVFQIRSDGKGGDGLVEISDPHRYDSPVPVTPERVRFEALSENTWAWVIKTQDATNPKQDRVSVNNVMLAPHGDTIAVLANFKASAESDPGDCAQANAEHESWQKQMKQYENLPENASDEDVMSAEALSDNEPRRCERVRWSYTTAPVVSAQPGPLTVSVKGSQYGVPVEGKTWKVMFDSKAFVYNVPAELIPD</sequence>
<accession>A0A1M7RCS3</accession>
<keyword evidence="2" id="KW-0472">Membrane</keyword>
<feature type="transmembrane region" description="Helical" evidence="2">
    <location>
        <begin position="28"/>
        <end position="49"/>
    </location>
</feature>
<reference evidence="4" key="1">
    <citation type="submission" date="2016-11" db="EMBL/GenBank/DDBJ databases">
        <authorList>
            <person name="Varghese N."/>
            <person name="Submissions S."/>
        </authorList>
    </citation>
    <scope>NUCLEOTIDE SEQUENCE [LARGE SCALE GENOMIC DNA]</scope>
    <source>
        <strain evidence="4">Sac-22</strain>
    </source>
</reference>
<dbReference type="EMBL" id="FRCX01000020">
    <property type="protein sequence ID" value="SHN44097.1"/>
    <property type="molecule type" value="Genomic_DNA"/>
</dbReference>
<dbReference type="AlphaFoldDB" id="A0A1M7RCS3"/>
<dbReference type="OrthoDB" id="8769915at2"/>
<keyword evidence="2" id="KW-0812">Transmembrane</keyword>
<evidence type="ECO:0000256" key="2">
    <source>
        <dbReference type="SAM" id="Phobius"/>
    </source>
</evidence>
<protein>
    <submittedName>
        <fullName evidence="3">Uncharacterized protein</fullName>
    </submittedName>
</protein>
<proteinExistence type="predicted"/>
<dbReference type="RefSeq" id="WP_072790305.1">
    <property type="nucleotide sequence ID" value="NZ_FRCX01000020.1"/>
</dbReference>
<evidence type="ECO:0000313" key="3">
    <source>
        <dbReference type="EMBL" id="SHN44097.1"/>
    </source>
</evidence>
<evidence type="ECO:0000256" key="1">
    <source>
        <dbReference type="SAM" id="MobiDB-lite"/>
    </source>
</evidence>
<evidence type="ECO:0000313" key="4">
    <source>
        <dbReference type="Proteomes" id="UP000184339"/>
    </source>
</evidence>
<feature type="compositionally biased region" description="Pro residues" evidence="1">
    <location>
        <begin position="7"/>
        <end position="17"/>
    </location>
</feature>